<evidence type="ECO:0000256" key="4">
    <source>
        <dbReference type="ARBA" id="ARBA00023136"/>
    </source>
</evidence>
<dbReference type="GO" id="GO:0009511">
    <property type="term" value="C:plasmodesmatal endoplasmic reticulum"/>
    <property type="evidence" value="ECO:0007669"/>
    <property type="project" value="EnsemblPlants"/>
</dbReference>
<dbReference type="Pfam" id="PF03168">
    <property type="entry name" value="LEA_2"/>
    <property type="match status" value="1"/>
</dbReference>
<evidence type="ECO:0000256" key="1">
    <source>
        <dbReference type="ARBA" id="ARBA00004167"/>
    </source>
</evidence>
<dbReference type="InterPro" id="IPR044839">
    <property type="entry name" value="NDR1-like"/>
</dbReference>
<sequence length="210" mass="23568">MSQIDIKSPKHCAKKGLNLNFLKKKLFKILSTLVFSILSLILLIWFILHPAKPQFIIQEIDVYQLNFSSPHILNSSIEITLEARNPNQRVGIYYDELQAYASYKGQQITLHTPIPPYYQGQQDSNLISASLVGNGLPVSPSLGYELGRDHASGKMILVFKFDGRIRWKVASWVSGSYRINVNCVTILPLTPLNPTGYLSSKQGTQCSTDI</sequence>
<protein>
    <recommendedName>
        <fullName evidence="6">Late embryogenesis abundant protein LEA-2 subgroup domain-containing protein</fullName>
    </recommendedName>
</protein>
<dbReference type="Proteomes" id="UP000596660">
    <property type="component" value="Unplaced"/>
</dbReference>
<dbReference type="OMA" id="RWKIGTW"/>
<feature type="transmembrane region" description="Helical" evidence="5">
    <location>
        <begin position="26"/>
        <end position="48"/>
    </location>
</feature>
<accession>A0A803L2A5</accession>
<dbReference type="GeneID" id="110727716"/>
<reference evidence="7" key="1">
    <citation type="journal article" date="2017" name="Nature">
        <title>The genome of Chenopodium quinoa.</title>
        <authorList>
            <person name="Jarvis D.E."/>
            <person name="Ho Y.S."/>
            <person name="Lightfoot D.J."/>
            <person name="Schmoeckel S.M."/>
            <person name="Li B."/>
            <person name="Borm T.J.A."/>
            <person name="Ohyanagi H."/>
            <person name="Mineta K."/>
            <person name="Michell C.T."/>
            <person name="Saber N."/>
            <person name="Kharbatia N.M."/>
            <person name="Rupper R.R."/>
            <person name="Sharp A.R."/>
            <person name="Dally N."/>
            <person name="Boughton B.A."/>
            <person name="Woo Y.H."/>
            <person name="Gao G."/>
            <person name="Schijlen E.G.W.M."/>
            <person name="Guo X."/>
            <person name="Momin A.A."/>
            <person name="Negrao S."/>
            <person name="Al-Babili S."/>
            <person name="Gehring C."/>
            <person name="Roessner U."/>
            <person name="Jung C."/>
            <person name="Murphy K."/>
            <person name="Arold S.T."/>
            <person name="Gojobori T."/>
            <person name="van der Linden C.G."/>
            <person name="van Loo E.N."/>
            <person name="Jellen E.N."/>
            <person name="Maughan P.J."/>
            <person name="Tester M."/>
        </authorList>
    </citation>
    <scope>NUCLEOTIDE SEQUENCE [LARGE SCALE GENOMIC DNA]</scope>
    <source>
        <strain evidence="7">cv. PI 614886</strain>
    </source>
</reference>
<dbReference type="InterPro" id="IPR004864">
    <property type="entry name" value="LEA_2"/>
</dbReference>
<organism evidence="7 8">
    <name type="scientific">Chenopodium quinoa</name>
    <name type="common">Quinoa</name>
    <dbReference type="NCBI Taxonomy" id="63459"/>
    <lineage>
        <taxon>Eukaryota</taxon>
        <taxon>Viridiplantae</taxon>
        <taxon>Streptophyta</taxon>
        <taxon>Embryophyta</taxon>
        <taxon>Tracheophyta</taxon>
        <taxon>Spermatophyta</taxon>
        <taxon>Magnoliopsida</taxon>
        <taxon>eudicotyledons</taxon>
        <taxon>Gunneridae</taxon>
        <taxon>Pentapetalae</taxon>
        <taxon>Caryophyllales</taxon>
        <taxon>Chenopodiaceae</taxon>
        <taxon>Chenopodioideae</taxon>
        <taxon>Atripliceae</taxon>
        <taxon>Chenopodium</taxon>
    </lineage>
</organism>
<dbReference type="EnsemblPlants" id="AUR62005994-RA">
    <property type="protein sequence ID" value="AUR62005994-RA:cds"/>
    <property type="gene ID" value="AUR62005994"/>
</dbReference>
<evidence type="ECO:0000256" key="5">
    <source>
        <dbReference type="SAM" id="Phobius"/>
    </source>
</evidence>
<dbReference type="GO" id="GO:0110126">
    <property type="term" value="P:phloem loading"/>
    <property type="evidence" value="ECO:0007669"/>
    <property type="project" value="EnsemblPlants"/>
</dbReference>
<keyword evidence="4 5" id="KW-0472">Membrane</keyword>
<evidence type="ECO:0000259" key="6">
    <source>
        <dbReference type="Pfam" id="PF03168"/>
    </source>
</evidence>
<dbReference type="Gramene" id="AUR62005994-RA">
    <property type="protein sequence ID" value="AUR62005994-RA:cds"/>
    <property type="gene ID" value="AUR62005994"/>
</dbReference>
<dbReference type="AlphaFoldDB" id="A0A803L2A5"/>
<reference evidence="7" key="2">
    <citation type="submission" date="2021-03" db="UniProtKB">
        <authorList>
            <consortium name="EnsemblPlants"/>
        </authorList>
    </citation>
    <scope>IDENTIFICATION</scope>
</reference>
<keyword evidence="8" id="KW-1185">Reference proteome</keyword>
<dbReference type="RefSeq" id="XP_021762991.1">
    <property type="nucleotide sequence ID" value="XM_021907299.1"/>
</dbReference>
<evidence type="ECO:0000256" key="2">
    <source>
        <dbReference type="ARBA" id="ARBA00022692"/>
    </source>
</evidence>
<evidence type="ECO:0000256" key="3">
    <source>
        <dbReference type="ARBA" id="ARBA00022989"/>
    </source>
</evidence>
<dbReference type="PANTHER" id="PTHR31415:SF20">
    <property type="entry name" value="NDR1_HIN1-LIKE PROTEIN 26"/>
    <property type="match status" value="1"/>
</dbReference>
<keyword evidence="3 5" id="KW-1133">Transmembrane helix</keyword>
<name>A0A803L2A5_CHEQI</name>
<keyword evidence="2 5" id="KW-0812">Transmembrane</keyword>
<dbReference type="GO" id="GO:0098542">
    <property type="term" value="P:defense response to other organism"/>
    <property type="evidence" value="ECO:0007669"/>
    <property type="project" value="InterPro"/>
</dbReference>
<dbReference type="OrthoDB" id="1920039at2759"/>
<feature type="domain" description="Late embryogenesis abundant protein LEA-2 subgroup" evidence="6">
    <location>
        <begin position="80"/>
        <end position="183"/>
    </location>
</feature>
<dbReference type="KEGG" id="cqi:110727716"/>
<evidence type="ECO:0000313" key="7">
    <source>
        <dbReference type="EnsemblPlants" id="AUR62005994-RA:cds"/>
    </source>
</evidence>
<gene>
    <name evidence="7" type="primary">LOC110727716</name>
</gene>
<dbReference type="PANTHER" id="PTHR31415">
    <property type="entry name" value="OS05G0367900 PROTEIN"/>
    <property type="match status" value="1"/>
</dbReference>
<proteinExistence type="predicted"/>
<comment type="subcellular location">
    <subcellularLocation>
        <location evidence="1">Membrane</location>
        <topology evidence="1">Single-pass membrane protein</topology>
    </subcellularLocation>
</comment>
<evidence type="ECO:0000313" key="8">
    <source>
        <dbReference type="Proteomes" id="UP000596660"/>
    </source>
</evidence>